<sequence>MKAFSTRQMGSSHSVARQLRMVGWEAPPMEWRKLNTDCASRLLNGVTSCGGVLRDSIETWLLRDSTGTWLYSYPSNLGICSALDAQIWPTSSMIYKTNRDFFKAADMWEVRR</sequence>
<protein>
    <submittedName>
        <fullName evidence="1">Uncharacterized protein</fullName>
    </submittedName>
</protein>
<dbReference type="Proteomes" id="UP001358586">
    <property type="component" value="Chromosome 1"/>
</dbReference>
<evidence type="ECO:0000313" key="1">
    <source>
        <dbReference type="EMBL" id="KAK5845836.1"/>
    </source>
</evidence>
<dbReference type="EMBL" id="JARKNE010000001">
    <property type="protein sequence ID" value="KAK5845836.1"/>
    <property type="molecule type" value="Genomic_DNA"/>
</dbReference>
<reference evidence="1 2" key="1">
    <citation type="submission" date="2023-03" db="EMBL/GenBank/DDBJ databases">
        <title>WGS of Gossypium arboreum.</title>
        <authorList>
            <person name="Yu D."/>
        </authorList>
    </citation>
    <scope>NUCLEOTIDE SEQUENCE [LARGE SCALE GENOMIC DNA]</scope>
    <source>
        <tissue evidence="1">Leaf</tissue>
    </source>
</reference>
<proteinExistence type="predicted"/>
<name>A0ABR0R2T5_GOSAR</name>
<comment type="caution">
    <text evidence="1">The sequence shown here is derived from an EMBL/GenBank/DDBJ whole genome shotgun (WGS) entry which is preliminary data.</text>
</comment>
<evidence type="ECO:0000313" key="2">
    <source>
        <dbReference type="Proteomes" id="UP001358586"/>
    </source>
</evidence>
<organism evidence="1 2">
    <name type="scientific">Gossypium arboreum</name>
    <name type="common">Tree cotton</name>
    <name type="synonym">Gossypium nanking</name>
    <dbReference type="NCBI Taxonomy" id="29729"/>
    <lineage>
        <taxon>Eukaryota</taxon>
        <taxon>Viridiplantae</taxon>
        <taxon>Streptophyta</taxon>
        <taxon>Embryophyta</taxon>
        <taxon>Tracheophyta</taxon>
        <taxon>Spermatophyta</taxon>
        <taxon>Magnoliopsida</taxon>
        <taxon>eudicotyledons</taxon>
        <taxon>Gunneridae</taxon>
        <taxon>Pentapetalae</taxon>
        <taxon>rosids</taxon>
        <taxon>malvids</taxon>
        <taxon>Malvales</taxon>
        <taxon>Malvaceae</taxon>
        <taxon>Malvoideae</taxon>
        <taxon>Gossypium</taxon>
    </lineage>
</organism>
<gene>
    <name evidence="1" type="ORF">PVK06_002068</name>
</gene>
<keyword evidence="2" id="KW-1185">Reference proteome</keyword>
<accession>A0ABR0R2T5</accession>